<dbReference type="OrthoDB" id="7958685at2759"/>
<evidence type="ECO:0000256" key="2">
    <source>
        <dbReference type="ARBA" id="ARBA00022729"/>
    </source>
</evidence>
<dbReference type="SUPFAM" id="SSF53474">
    <property type="entry name" value="alpha/beta-Hydrolases"/>
    <property type="match status" value="1"/>
</dbReference>
<evidence type="ECO:0000256" key="5">
    <source>
        <dbReference type="ARBA" id="ARBA00023098"/>
    </source>
</evidence>
<dbReference type="FunFam" id="3.40.50.1820:FF:000057">
    <property type="entry name" value="Lipase"/>
    <property type="match status" value="1"/>
</dbReference>
<dbReference type="PANTHER" id="PTHR11005">
    <property type="entry name" value="LYSOSOMAL ACID LIPASE-RELATED"/>
    <property type="match status" value="1"/>
</dbReference>
<accession>A0A087TDF5</accession>
<dbReference type="GO" id="GO:0016042">
    <property type="term" value="P:lipid catabolic process"/>
    <property type="evidence" value="ECO:0007669"/>
    <property type="project" value="UniProtKB-KW"/>
</dbReference>
<keyword evidence="6" id="KW-0325">Glycoprotein</keyword>
<dbReference type="InterPro" id="IPR006693">
    <property type="entry name" value="AB_hydrolase_lipase"/>
</dbReference>
<dbReference type="STRING" id="407821.A0A087TDF5"/>
<evidence type="ECO:0000256" key="1">
    <source>
        <dbReference type="ARBA" id="ARBA00010701"/>
    </source>
</evidence>
<feature type="chain" id="PRO_5001829540" evidence="7">
    <location>
        <begin position="18"/>
        <end position="301"/>
    </location>
</feature>
<feature type="non-terminal residue" evidence="9">
    <location>
        <position position="301"/>
    </location>
</feature>
<dbReference type="EMBL" id="KK114720">
    <property type="protein sequence ID" value="KFM63144.1"/>
    <property type="molecule type" value="Genomic_DNA"/>
</dbReference>
<dbReference type="GO" id="GO:0016787">
    <property type="term" value="F:hydrolase activity"/>
    <property type="evidence" value="ECO:0007669"/>
    <property type="project" value="UniProtKB-KW"/>
</dbReference>
<keyword evidence="2 7" id="KW-0732">Signal</keyword>
<evidence type="ECO:0000256" key="6">
    <source>
        <dbReference type="ARBA" id="ARBA00023180"/>
    </source>
</evidence>
<comment type="similarity">
    <text evidence="1">Belongs to the AB hydrolase superfamily. Lipase family.</text>
</comment>
<dbReference type="AlphaFoldDB" id="A0A087TDF5"/>
<keyword evidence="4" id="KW-0442">Lipid degradation</keyword>
<reference evidence="9 10" key="1">
    <citation type="submission" date="2013-11" db="EMBL/GenBank/DDBJ databases">
        <title>Genome sequencing of Stegodyphus mimosarum.</title>
        <authorList>
            <person name="Bechsgaard J."/>
        </authorList>
    </citation>
    <scope>NUCLEOTIDE SEQUENCE [LARGE SCALE GENOMIC DNA]</scope>
</reference>
<dbReference type="OMA" id="IWAYNAN"/>
<evidence type="ECO:0000256" key="3">
    <source>
        <dbReference type="ARBA" id="ARBA00022801"/>
    </source>
</evidence>
<sequence>MITYALFFLAFVQFHSCQIQYKNDIFDFHRDPDCYRNVTLLISSKGYPVQDYTVQTKDGYILSMQRIPHGRGNQKQIEANKPAVFLQHGLLSSSTDWVMNFPEQSLGFILADAGYDVWLGNIRGNTYSRRHIKYTPDMKEFWAFSFDEMAKYDLPVMIDFVLNTTGQKQLYYVGHSQGTTSAFALLSESPEYNKKIKLFIGLAPVTHVGHIRSSIRYLAPFTSDINLIFRLIGINEFLPSNALMKFLSAVVCETKLKVVCENIIFLLCGTDYSQLNETRLGVYVAHTPAGASSQSIIHYAQ</sequence>
<organism evidence="9 10">
    <name type="scientific">Stegodyphus mimosarum</name>
    <name type="common">African social velvet spider</name>
    <dbReference type="NCBI Taxonomy" id="407821"/>
    <lineage>
        <taxon>Eukaryota</taxon>
        <taxon>Metazoa</taxon>
        <taxon>Ecdysozoa</taxon>
        <taxon>Arthropoda</taxon>
        <taxon>Chelicerata</taxon>
        <taxon>Arachnida</taxon>
        <taxon>Araneae</taxon>
        <taxon>Araneomorphae</taxon>
        <taxon>Entelegynae</taxon>
        <taxon>Eresoidea</taxon>
        <taxon>Eresidae</taxon>
        <taxon>Stegodyphus</taxon>
    </lineage>
</organism>
<keyword evidence="3 9" id="KW-0378">Hydrolase</keyword>
<proteinExistence type="inferred from homology"/>
<protein>
    <submittedName>
        <fullName evidence="9">Lysosomal acid lipase/cholesteryl ester hydrolase</fullName>
    </submittedName>
</protein>
<dbReference type="Pfam" id="PF04083">
    <property type="entry name" value="Abhydro_lipase"/>
    <property type="match status" value="1"/>
</dbReference>
<dbReference type="Gene3D" id="3.40.50.1820">
    <property type="entry name" value="alpha/beta hydrolase"/>
    <property type="match status" value="1"/>
</dbReference>
<evidence type="ECO:0000259" key="8">
    <source>
        <dbReference type="Pfam" id="PF04083"/>
    </source>
</evidence>
<feature type="domain" description="Partial AB-hydrolase lipase" evidence="8">
    <location>
        <begin position="41"/>
        <end position="100"/>
    </location>
</feature>
<evidence type="ECO:0000256" key="4">
    <source>
        <dbReference type="ARBA" id="ARBA00022963"/>
    </source>
</evidence>
<dbReference type="Proteomes" id="UP000054359">
    <property type="component" value="Unassembled WGS sequence"/>
</dbReference>
<evidence type="ECO:0000256" key="7">
    <source>
        <dbReference type="SAM" id="SignalP"/>
    </source>
</evidence>
<name>A0A087TDF5_STEMI</name>
<evidence type="ECO:0000313" key="10">
    <source>
        <dbReference type="Proteomes" id="UP000054359"/>
    </source>
</evidence>
<keyword evidence="5" id="KW-0443">Lipid metabolism</keyword>
<dbReference type="InterPro" id="IPR029058">
    <property type="entry name" value="AB_hydrolase_fold"/>
</dbReference>
<feature type="signal peptide" evidence="7">
    <location>
        <begin position="1"/>
        <end position="17"/>
    </location>
</feature>
<keyword evidence="10" id="KW-1185">Reference proteome</keyword>
<evidence type="ECO:0000313" key="9">
    <source>
        <dbReference type="EMBL" id="KFM63144.1"/>
    </source>
</evidence>
<gene>
    <name evidence="9" type="ORF">X975_21333</name>
</gene>